<dbReference type="Gene3D" id="1.50.10.10">
    <property type="match status" value="1"/>
</dbReference>
<dbReference type="PATRIC" id="fig|69370.6.peg.1742"/>
<proteinExistence type="predicted"/>
<organism evidence="4 5">
    <name type="scientific">Microbacterium trichothecenolyticum</name>
    <name type="common">Aureobacterium trichothecenolyticum</name>
    <dbReference type="NCBI Taxonomy" id="69370"/>
    <lineage>
        <taxon>Bacteria</taxon>
        <taxon>Bacillati</taxon>
        <taxon>Actinomycetota</taxon>
        <taxon>Actinomycetes</taxon>
        <taxon>Micrococcales</taxon>
        <taxon>Microbacteriaceae</taxon>
        <taxon>Microbacterium</taxon>
    </lineage>
</organism>
<dbReference type="InterPro" id="IPR008928">
    <property type="entry name" value="6-hairpin_glycosidase_sf"/>
</dbReference>
<feature type="region of interest" description="Disordered" evidence="1">
    <location>
        <begin position="1"/>
        <end position="26"/>
    </location>
</feature>
<dbReference type="AlphaFoldDB" id="A0A0M2H9H6"/>
<keyword evidence="5" id="KW-1185">Reference proteome</keyword>
<dbReference type="InterPro" id="IPR012341">
    <property type="entry name" value="6hp_glycosidase-like_sf"/>
</dbReference>
<evidence type="ECO:0000259" key="2">
    <source>
        <dbReference type="Pfam" id="PF14742"/>
    </source>
</evidence>
<comment type="caution">
    <text evidence="4">The sequence shown here is derived from an EMBL/GenBank/DDBJ whole genome shotgun (WGS) entry which is preliminary data.</text>
</comment>
<dbReference type="EMBL" id="JYJA01000032">
    <property type="protein sequence ID" value="KJL43217.1"/>
    <property type="molecule type" value="Genomic_DNA"/>
</dbReference>
<feature type="domain" description="Putative glycogen debranching enzyme N-terminal" evidence="2">
    <location>
        <begin position="39"/>
        <end position="219"/>
    </location>
</feature>
<dbReference type="Proteomes" id="UP000034098">
    <property type="component" value="Unassembled WGS sequence"/>
</dbReference>
<feature type="compositionally biased region" description="Basic and acidic residues" evidence="1">
    <location>
        <begin position="1"/>
        <end position="14"/>
    </location>
</feature>
<dbReference type="GO" id="GO:0005975">
    <property type="term" value="P:carbohydrate metabolic process"/>
    <property type="evidence" value="ECO:0007669"/>
    <property type="project" value="InterPro"/>
</dbReference>
<dbReference type="Pfam" id="PF22422">
    <property type="entry name" value="MGH1-like_GH"/>
    <property type="match status" value="1"/>
</dbReference>
<evidence type="ECO:0000313" key="4">
    <source>
        <dbReference type="EMBL" id="KJL43217.1"/>
    </source>
</evidence>
<reference evidence="4 5" key="1">
    <citation type="submission" date="2015-02" db="EMBL/GenBank/DDBJ databases">
        <title>Draft genome sequences of ten Microbacterium spp. with emphasis on heavy metal contaminated environments.</title>
        <authorList>
            <person name="Corretto E."/>
        </authorList>
    </citation>
    <scope>NUCLEOTIDE SEQUENCE [LARGE SCALE GENOMIC DNA]</scope>
    <source>
        <strain evidence="4 5">DSM 8608</strain>
    </source>
</reference>
<evidence type="ECO:0000256" key="1">
    <source>
        <dbReference type="SAM" id="MobiDB-lite"/>
    </source>
</evidence>
<protein>
    <submittedName>
        <fullName evidence="4">Amylo-alpha-1,6-glucosidase</fullName>
    </submittedName>
</protein>
<accession>A0A0M2H9H6</accession>
<feature type="domain" description="Mannosylglycerate hydrolase MGH1-like glycoside hydrolase" evidence="3">
    <location>
        <begin position="452"/>
        <end position="615"/>
    </location>
</feature>
<evidence type="ECO:0000259" key="3">
    <source>
        <dbReference type="Pfam" id="PF22422"/>
    </source>
</evidence>
<dbReference type="InterPro" id="IPR054491">
    <property type="entry name" value="MGH1-like_GH"/>
</dbReference>
<sequence length="716" mass="78105">MPSNDTREERERFGTESMQGDPRRDGVGRVMLVQSTVTLVEGSTFCVSGHDGDIDPLRPDGLFVQDTRVLSRWQLRLDGMPIEPLGVVSAEPYETVFVGRAAPRAGHAEGTVIVERHRMVGQGMREDIRLRNYGAEPAGVDLTLTAEADFVDLFLVKEHRLAHVPPVGHHHVGGDLVYWLDRPGSQRGIRISAPGALSSPQTLTFRVVVPARDEWRTTIEAVPSAQGVDLEFLYPADRPVAETTPALRMRDWRDETPDTVTSNRVLADALRTSERDLGALRIQDPKHPEDDVVAAGAPWFMALFGRDSLLTGWMMLPFAPRLTLGTLRTLSRLQGLQPDARTEEQPGRILHEVRLGADLSLALGGASVYYGSIDSTPLFVMLVGRALRWGIPAQDLAEFRPAVERALDWIIRWGDRDGDGFVEYLRSSDRGLLNQGWKDSSDGITFRTGVAARPPVALAEVQGYSYAAMRAGADLLRAWGDDTAAQDWDERASVLRTQFDEAFWMPEENTYALALDADKRQVDAVASNAGHCLWSGIVPTHRADAVIDRLIAPDMFTGFGIRTLSTQAGAYNPVSYHNGSVWPHDTALAAAGMAAYGRRDAAATVIEGLLDALEAHGGRLPELFCGFSRVDKPVPVSYPASCSPQAWAAATPFELLRIAIGLDLDLPRGIARVQPTPATIGPIRVDRLPAGPARLDVRADAAGAELRGLQGDAEGR</sequence>
<dbReference type="Pfam" id="PF14742">
    <property type="entry name" value="GDE_N_bis"/>
    <property type="match status" value="1"/>
</dbReference>
<name>A0A0M2H9H6_MICTR</name>
<gene>
    <name evidence="4" type="ORF">RS82_01711</name>
</gene>
<dbReference type="InterPro" id="IPR032856">
    <property type="entry name" value="GDE_N_bis"/>
</dbReference>
<evidence type="ECO:0000313" key="5">
    <source>
        <dbReference type="Proteomes" id="UP000034098"/>
    </source>
</evidence>
<dbReference type="SUPFAM" id="SSF48208">
    <property type="entry name" value="Six-hairpin glycosidases"/>
    <property type="match status" value="1"/>
</dbReference>